<feature type="transmembrane region" description="Helical" evidence="1">
    <location>
        <begin position="82"/>
        <end position="99"/>
    </location>
</feature>
<feature type="transmembrane region" description="Helical" evidence="1">
    <location>
        <begin position="20"/>
        <end position="45"/>
    </location>
</feature>
<keyword evidence="1" id="KW-0472">Membrane</keyword>
<dbReference type="InterPro" id="IPR003607">
    <property type="entry name" value="HD/PDEase_dom"/>
</dbReference>
<keyword evidence="4" id="KW-1185">Reference proteome</keyword>
<dbReference type="SUPFAM" id="SSF109604">
    <property type="entry name" value="HD-domain/PDEase-like"/>
    <property type="match status" value="1"/>
</dbReference>
<name>A0A7W8G6L2_9SPIR</name>
<reference evidence="3 4" key="1">
    <citation type="submission" date="2020-08" db="EMBL/GenBank/DDBJ databases">
        <title>Genomic Encyclopedia of Type Strains, Phase IV (KMG-IV): sequencing the most valuable type-strain genomes for metagenomic binning, comparative biology and taxonomic classification.</title>
        <authorList>
            <person name="Goeker M."/>
        </authorList>
    </citation>
    <scope>NUCLEOTIDE SEQUENCE [LARGE SCALE GENOMIC DNA]</scope>
    <source>
        <strain evidence="3 4">DSM 103462</strain>
    </source>
</reference>
<dbReference type="RefSeq" id="WP_260308925.1">
    <property type="nucleotide sequence ID" value="NZ_JACHFQ010000001.1"/>
</dbReference>
<dbReference type="AlphaFoldDB" id="A0A7W8G6L2"/>
<dbReference type="CDD" id="cd00077">
    <property type="entry name" value="HDc"/>
    <property type="match status" value="1"/>
</dbReference>
<dbReference type="Proteomes" id="UP000518887">
    <property type="component" value="Unassembled WGS sequence"/>
</dbReference>
<dbReference type="PANTHER" id="PTHR45228">
    <property type="entry name" value="CYCLIC DI-GMP PHOSPHODIESTERASE TM_0186-RELATED"/>
    <property type="match status" value="1"/>
</dbReference>
<feature type="transmembrane region" description="Helical" evidence="1">
    <location>
        <begin position="51"/>
        <end position="75"/>
    </location>
</feature>
<dbReference type="PROSITE" id="PS51832">
    <property type="entry name" value="HD_GYP"/>
    <property type="match status" value="1"/>
</dbReference>
<dbReference type="Pfam" id="PF13487">
    <property type="entry name" value="HD_5"/>
    <property type="match status" value="1"/>
</dbReference>
<dbReference type="InterPro" id="IPR052020">
    <property type="entry name" value="Cyclic_di-GMP/3'3'-cGAMP_PDE"/>
</dbReference>
<feature type="domain" description="HD-GYP" evidence="2">
    <location>
        <begin position="504"/>
        <end position="714"/>
    </location>
</feature>
<feature type="transmembrane region" description="Helical" evidence="1">
    <location>
        <begin position="407"/>
        <end position="428"/>
    </location>
</feature>
<gene>
    <name evidence="3" type="ORF">HNP76_000016</name>
</gene>
<evidence type="ECO:0000256" key="1">
    <source>
        <dbReference type="SAM" id="Phobius"/>
    </source>
</evidence>
<evidence type="ECO:0000313" key="4">
    <source>
        <dbReference type="Proteomes" id="UP000518887"/>
    </source>
</evidence>
<dbReference type="InterPro" id="IPR037522">
    <property type="entry name" value="HD_GYP_dom"/>
</dbReference>
<protein>
    <submittedName>
        <fullName evidence="3">Response regulator RpfG family c-di-GMP phosphodiesterase</fullName>
    </submittedName>
</protein>
<organism evidence="3 4">
    <name type="scientific">Treponema ruminis</name>
    <dbReference type="NCBI Taxonomy" id="744515"/>
    <lineage>
        <taxon>Bacteria</taxon>
        <taxon>Pseudomonadati</taxon>
        <taxon>Spirochaetota</taxon>
        <taxon>Spirochaetia</taxon>
        <taxon>Spirochaetales</taxon>
        <taxon>Treponemataceae</taxon>
        <taxon>Treponema</taxon>
    </lineage>
</organism>
<evidence type="ECO:0000313" key="3">
    <source>
        <dbReference type="EMBL" id="MBB5224676.1"/>
    </source>
</evidence>
<feature type="transmembrane region" description="Helical" evidence="1">
    <location>
        <begin position="227"/>
        <end position="250"/>
    </location>
</feature>
<proteinExistence type="predicted"/>
<feature type="transmembrane region" description="Helical" evidence="1">
    <location>
        <begin position="111"/>
        <end position="133"/>
    </location>
</feature>
<sequence>MKSQVKAKRRKLSIRSRRAIIAFCGLFINVLFSFIMFKLGFPLFLDSVGTIIVAAISGLLFPSICTAVASSIICALFCEASIYLSFFNSVIAIITVAFIQKYGIKNIRKTLLYAFIVAVLATLSSTFAQYALYGQQVPSLIAQNARSFSSVASIPFLLSFAITNFLLYFFEKGFICIFVLILISAIPKDFLASFEEGIWKQRFSPENSQPYIADRRSDIKHALHSRLTLFFTTISALLVFLTIIITINLYSENAKNDRIESAARCVRLSSEFIDASRIDDFVKFGKHAPGYKETLNLLSKTWQLSSVTYLCVVKNEEDGARFIFNVDSHESTENPVEFGKLIPYSKEFEPYKDDLIEGNQIEPVLTGSIFKRQVIVSRPLLNSEGKCVCYVTAGVDLDYFSKYLGSFIVKVLLIMAGFFIVIISYIIWTIGTKISYPISAMATCINLFSDSVAEQDKLDENVRQIRSLDIQSGDEIQKLYDAICQLTLNQTEQVRDIRRLSDSTMTMQDGLIITMADMVENRDSDTGAHVQKTSAYVRIIVEGLKRKEYYASKITPKFMSDVVRSAPLHDVGKINIPDEVLNKPGKLTDEEFEIMKTHTTAGKKILEKAISTVQGESYLKEARNMAAYHHERWDGRGYPEGLHGEVIPLSARIMAVADVFDALASPRVYKPAFPLEKALAILQEGSGTQFDPKCVEVFMESLSEVKMILRKFNPAPQA</sequence>
<dbReference type="SMART" id="SM00471">
    <property type="entry name" value="HDc"/>
    <property type="match status" value="1"/>
</dbReference>
<feature type="transmembrane region" description="Helical" evidence="1">
    <location>
        <begin position="154"/>
        <end position="186"/>
    </location>
</feature>
<dbReference type="PANTHER" id="PTHR45228:SF5">
    <property type="entry name" value="CYCLIC DI-GMP PHOSPHODIESTERASE VC_1348-RELATED"/>
    <property type="match status" value="1"/>
</dbReference>
<dbReference type="EMBL" id="JACHFQ010000001">
    <property type="protein sequence ID" value="MBB5224676.1"/>
    <property type="molecule type" value="Genomic_DNA"/>
</dbReference>
<dbReference type="Gene3D" id="1.10.3210.10">
    <property type="entry name" value="Hypothetical protein af1432"/>
    <property type="match status" value="1"/>
</dbReference>
<keyword evidence="1" id="KW-1133">Transmembrane helix</keyword>
<evidence type="ECO:0000259" key="2">
    <source>
        <dbReference type="PROSITE" id="PS51832"/>
    </source>
</evidence>
<accession>A0A7W8G6L2</accession>
<keyword evidence="1" id="KW-0812">Transmembrane</keyword>
<comment type="caution">
    <text evidence="3">The sequence shown here is derived from an EMBL/GenBank/DDBJ whole genome shotgun (WGS) entry which is preliminary data.</text>
</comment>